<evidence type="ECO:0000256" key="8">
    <source>
        <dbReference type="ARBA" id="ARBA00043957"/>
    </source>
</evidence>
<dbReference type="GO" id="GO:0071037">
    <property type="term" value="P:nuclear polyadenylation-dependent snRNA catabolic process"/>
    <property type="evidence" value="ECO:0007669"/>
    <property type="project" value="TreeGrafter"/>
</dbReference>
<organism evidence="11 12">
    <name type="scientific">Alectoria fallacina</name>
    <dbReference type="NCBI Taxonomy" id="1903189"/>
    <lineage>
        <taxon>Eukaryota</taxon>
        <taxon>Fungi</taxon>
        <taxon>Dikarya</taxon>
        <taxon>Ascomycota</taxon>
        <taxon>Pezizomycotina</taxon>
        <taxon>Lecanoromycetes</taxon>
        <taxon>OSLEUM clade</taxon>
        <taxon>Lecanoromycetidae</taxon>
        <taxon>Lecanorales</taxon>
        <taxon>Lecanorineae</taxon>
        <taxon>Parmeliaceae</taxon>
        <taxon>Alectoria</taxon>
    </lineage>
</organism>
<dbReference type="InterPro" id="IPR044876">
    <property type="entry name" value="HRDC_dom_sf"/>
</dbReference>
<dbReference type="InterPro" id="IPR002562">
    <property type="entry name" value="3'-5'_exonuclease_dom"/>
</dbReference>
<dbReference type="Proteomes" id="UP000664203">
    <property type="component" value="Unassembled WGS sequence"/>
</dbReference>
<dbReference type="GO" id="GO:0000175">
    <property type="term" value="F:3'-5'-RNA exonuclease activity"/>
    <property type="evidence" value="ECO:0007669"/>
    <property type="project" value="InterPro"/>
</dbReference>
<evidence type="ECO:0000256" key="7">
    <source>
        <dbReference type="ARBA" id="ARBA00023242"/>
    </source>
</evidence>
<name>A0A8H3FG18_9LECA</name>
<keyword evidence="12" id="KW-1185">Reference proteome</keyword>
<dbReference type="AlphaFoldDB" id="A0A8H3FG18"/>
<dbReference type="GO" id="GO:0000176">
    <property type="term" value="C:nuclear exosome (RNase complex)"/>
    <property type="evidence" value="ECO:0007669"/>
    <property type="project" value="InterPro"/>
</dbReference>
<keyword evidence="3" id="KW-0540">Nuclease</keyword>
<dbReference type="GO" id="GO:0071036">
    <property type="term" value="P:nuclear polyadenylation-dependent snoRNA catabolic process"/>
    <property type="evidence" value="ECO:0007669"/>
    <property type="project" value="TreeGrafter"/>
</dbReference>
<accession>A0A8H3FG18</accession>
<feature type="region of interest" description="Disordered" evidence="9">
    <location>
        <begin position="595"/>
        <end position="617"/>
    </location>
</feature>
<evidence type="ECO:0000256" key="5">
    <source>
        <dbReference type="ARBA" id="ARBA00022835"/>
    </source>
</evidence>
<evidence type="ECO:0000256" key="4">
    <source>
        <dbReference type="ARBA" id="ARBA00022801"/>
    </source>
</evidence>
<dbReference type="Pfam" id="PF00570">
    <property type="entry name" value="HRDC"/>
    <property type="match status" value="1"/>
</dbReference>
<dbReference type="GO" id="GO:0071038">
    <property type="term" value="P:TRAMP-dependent tRNA surveillance pathway"/>
    <property type="evidence" value="ECO:0007669"/>
    <property type="project" value="TreeGrafter"/>
</dbReference>
<feature type="compositionally biased region" description="Polar residues" evidence="9">
    <location>
        <begin position="597"/>
        <end position="612"/>
    </location>
</feature>
<dbReference type="InterPro" id="IPR010997">
    <property type="entry name" value="HRDC-like_sf"/>
</dbReference>
<dbReference type="FunFam" id="3.30.420.10:FF:000059">
    <property type="entry name" value="Exosome complex exonuclease Rrp6"/>
    <property type="match status" value="1"/>
</dbReference>
<dbReference type="PANTHER" id="PTHR12124:SF47">
    <property type="entry name" value="EXOSOME COMPONENT 10"/>
    <property type="match status" value="1"/>
</dbReference>
<evidence type="ECO:0000256" key="2">
    <source>
        <dbReference type="ARBA" id="ARBA00022552"/>
    </source>
</evidence>
<dbReference type="Gene3D" id="3.30.420.10">
    <property type="entry name" value="Ribonuclease H-like superfamily/Ribonuclease H"/>
    <property type="match status" value="1"/>
</dbReference>
<dbReference type="GO" id="GO:0000467">
    <property type="term" value="P:exonucleolytic trimming to generate mature 3'-end of 5.8S rRNA from tricistronic rRNA transcript (SSU-rRNA, 5.8S rRNA, LSU-rRNA)"/>
    <property type="evidence" value="ECO:0007669"/>
    <property type="project" value="InterPro"/>
</dbReference>
<dbReference type="Gene3D" id="1.10.150.80">
    <property type="entry name" value="HRDC domain"/>
    <property type="match status" value="1"/>
</dbReference>
<sequence>MASDVTFKDLQNSVSLALIDTTRTAGQISSNDLAFHRASNPSVVPLLEQQKSRLLDLARRLTELAASGTELTAPHIVNTDSVEDRWKEIVDVVDNLLEKADACLDEYSGFVRKLSSTQEEQIKKATPDFGKQKPGKAYRTQNIAKPQLLFDKVPTNEETTPFKPSLHTKPNAIVALDESLKLVAAEDGFKQYDLQFHLSSKDIARPLKELIDTHLRYNHPYEVEIKASQYTVSTRVKAEPIPFLPYESSEATLVDTPETVLSMLEELRLVKEIAVDLEHHDEHSFIGIVSLMQISTRYKDWVIDTLKPWREKLQVLNEVFTDPKILKVFHGSSMDMIWLQRDFGLYVVGLFDTFHASRSLGYPKHGLAYLLKRFANFDAAKQYQMADWRIRPLPERMFNYARSDTHFLLYVYDNMRNELIDKSNTSQEDGDLFEDVLKRSKEETLQRYERPFYDTQRGLGPMGWYNMLCRTPALFNREQFAVFRAVHRWRDKVAREEDESVHFIMPKHVLYNLAREMPVDMPTLLGCSHPMSESFKLRRSEIIAVIKKARTLGNKGPDMKDFMSTTQPDRFSKANGAEQGDPALAIAKSATPPRLQRNLNRLPPQSRNSRFWGSTVPKNMDREPIAHIPGKSPCLALPMPRLTAEIFKDKEAAANVNERSQTSSGALAEHQYVKDRKRVFVVKEAGGPRKRKATVFYDPPDAVYSRPEGNATDNAQKHANKIDTPPTIENEEQQDQNTRVLGETKEEKRARRLESKLLKDGLRGDEDAKSQRPGEVEQFDYANAPSVLHAQRNGNRTVPGKEINPYAKSSDAPKGVRKTEKEHEGKSITFKG</sequence>
<protein>
    <submittedName>
        <fullName evidence="11">Exosome nuclease subunit</fullName>
    </submittedName>
</protein>
<dbReference type="GO" id="GO:0071039">
    <property type="term" value="P:nuclear polyadenylation-dependent CUT catabolic process"/>
    <property type="evidence" value="ECO:0007669"/>
    <property type="project" value="TreeGrafter"/>
</dbReference>
<dbReference type="SUPFAM" id="SSF53098">
    <property type="entry name" value="Ribonuclease H-like"/>
    <property type="match status" value="1"/>
</dbReference>
<dbReference type="FunFam" id="1.10.150.80:FF:000001">
    <property type="entry name" value="Putative exosome component 10"/>
    <property type="match status" value="1"/>
</dbReference>
<keyword evidence="5" id="KW-0271">Exosome</keyword>
<feature type="region of interest" description="Disordered" evidence="9">
    <location>
        <begin position="692"/>
        <end position="832"/>
    </location>
</feature>
<dbReference type="InterPro" id="IPR002121">
    <property type="entry name" value="HRDC_dom"/>
</dbReference>
<keyword evidence="4" id="KW-0378">Hydrolase</keyword>
<evidence type="ECO:0000256" key="3">
    <source>
        <dbReference type="ARBA" id="ARBA00022722"/>
    </source>
</evidence>
<dbReference type="GO" id="GO:0071051">
    <property type="term" value="P:poly(A)-dependent snoRNA 3'-end processing"/>
    <property type="evidence" value="ECO:0007669"/>
    <property type="project" value="TreeGrafter"/>
</dbReference>
<reference evidence="11" key="1">
    <citation type="submission" date="2021-03" db="EMBL/GenBank/DDBJ databases">
        <authorList>
            <person name="Tagirdzhanova G."/>
        </authorList>
    </citation>
    <scope>NUCLEOTIDE SEQUENCE</scope>
</reference>
<dbReference type="InterPro" id="IPR049559">
    <property type="entry name" value="Rrp6p-like_exo"/>
</dbReference>
<evidence type="ECO:0000256" key="6">
    <source>
        <dbReference type="ARBA" id="ARBA00022839"/>
    </source>
</evidence>
<keyword evidence="6" id="KW-0269">Exonuclease</keyword>
<dbReference type="GO" id="GO:0071044">
    <property type="term" value="P:histone mRNA catabolic process"/>
    <property type="evidence" value="ECO:0007669"/>
    <property type="project" value="TreeGrafter"/>
</dbReference>
<dbReference type="Pfam" id="PF08066">
    <property type="entry name" value="PMC2NT"/>
    <property type="match status" value="1"/>
</dbReference>
<feature type="compositionally biased region" description="Basic and acidic residues" evidence="9">
    <location>
        <begin position="817"/>
        <end position="826"/>
    </location>
</feature>
<dbReference type="SUPFAM" id="SSF47819">
    <property type="entry name" value="HRDC-like"/>
    <property type="match status" value="1"/>
</dbReference>
<dbReference type="PROSITE" id="PS50967">
    <property type="entry name" value="HRDC"/>
    <property type="match status" value="1"/>
</dbReference>
<dbReference type="SMART" id="SM00474">
    <property type="entry name" value="35EXOc"/>
    <property type="match status" value="1"/>
</dbReference>
<feature type="compositionally biased region" description="Basic and acidic residues" evidence="9">
    <location>
        <begin position="742"/>
        <end position="775"/>
    </location>
</feature>
<dbReference type="OrthoDB" id="2250022at2759"/>
<evidence type="ECO:0000313" key="11">
    <source>
        <dbReference type="EMBL" id="CAF9923899.1"/>
    </source>
</evidence>
<comment type="caution">
    <text evidence="11">The sequence shown here is derived from an EMBL/GenBank/DDBJ whole genome shotgun (WGS) entry which is preliminary data.</text>
</comment>
<dbReference type="PANTHER" id="PTHR12124">
    <property type="entry name" value="POLYMYOSITIS/SCLERODERMA AUTOANTIGEN-RELATED"/>
    <property type="match status" value="1"/>
</dbReference>
<dbReference type="SMART" id="SM00341">
    <property type="entry name" value="HRDC"/>
    <property type="match status" value="1"/>
</dbReference>
<dbReference type="CDD" id="cd06147">
    <property type="entry name" value="Rrp6p_like_exo"/>
    <property type="match status" value="1"/>
</dbReference>
<dbReference type="InterPro" id="IPR045092">
    <property type="entry name" value="Rrp6-like"/>
</dbReference>
<dbReference type="GO" id="GO:0071040">
    <property type="term" value="P:nuclear polyadenylation-dependent antisense transcript catabolic process"/>
    <property type="evidence" value="ECO:0007669"/>
    <property type="project" value="TreeGrafter"/>
</dbReference>
<dbReference type="GO" id="GO:0071035">
    <property type="term" value="P:nuclear polyadenylation-dependent rRNA catabolic process"/>
    <property type="evidence" value="ECO:0007669"/>
    <property type="project" value="TreeGrafter"/>
</dbReference>
<dbReference type="GO" id="GO:0000166">
    <property type="term" value="F:nucleotide binding"/>
    <property type="evidence" value="ECO:0007669"/>
    <property type="project" value="InterPro"/>
</dbReference>
<dbReference type="GO" id="GO:0005730">
    <property type="term" value="C:nucleolus"/>
    <property type="evidence" value="ECO:0007669"/>
    <property type="project" value="TreeGrafter"/>
</dbReference>
<gene>
    <name evidence="11" type="primary">RRP6</name>
    <name evidence="11" type="ORF">ALECFALPRED_002560</name>
</gene>
<proteinExistence type="inferred from homology"/>
<dbReference type="InterPro" id="IPR012588">
    <property type="entry name" value="Exosome-assoc_fac_Rrp6_N"/>
</dbReference>
<evidence type="ECO:0000256" key="1">
    <source>
        <dbReference type="ARBA" id="ARBA00004123"/>
    </source>
</evidence>
<comment type="similarity">
    <text evidence="8">Belongs to the exosome component 10/RRP6 family.</text>
</comment>
<evidence type="ECO:0000313" key="12">
    <source>
        <dbReference type="Proteomes" id="UP000664203"/>
    </source>
</evidence>
<keyword evidence="2" id="KW-0698">rRNA processing</keyword>
<dbReference type="GO" id="GO:0003727">
    <property type="term" value="F:single-stranded RNA binding"/>
    <property type="evidence" value="ECO:0007669"/>
    <property type="project" value="TreeGrafter"/>
</dbReference>
<dbReference type="Pfam" id="PF01612">
    <property type="entry name" value="DNA_pol_A_exo1"/>
    <property type="match status" value="1"/>
</dbReference>
<dbReference type="InterPro" id="IPR012337">
    <property type="entry name" value="RNaseH-like_sf"/>
</dbReference>
<evidence type="ECO:0000256" key="9">
    <source>
        <dbReference type="SAM" id="MobiDB-lite"/>
    </source>
</evidence>
<dbReference type="EMBL" id="CAJPDR010000178">
    <property type="protein sequence ID" value="CAF9923899.1"/>
    <property type="molecule type" value="Genomic_DNA"/>
</dbReference>
<evidence type="ECO:0000259" key="10">
    <source>
        <dbReference type="PROSITE" id="PS50967"/>
    </source>
</evidence>
<feature type="domain" description="HRDC" evidence="10">
    <location>
        <begin position="476"/>
        <end position="556"/>
    </location>
</feature>
<dbReference type="InterPro" id="IPR036397">
    <property type="entry name" value="RNaseH_sf"/>
</dbReference>
<comment type="subcellular location">
    <subcellularLocation>
        <location evidence="1">Nucleus</location>
    </subcellularLocation>
</comment>
<keyword evidence="7" id="KW-0539">Nucleus</keyword>